<comment type="caution">
    <text evidence="2">The sequence shown here is derived from an EMBL/GenBank/DDBJ whole genome shotgun (WGS) entry which is preliminary data.</text>
</comment>
<evidence type="ECO:0000313" key="4">
    <source>
        <dbReference type="Proteomes" id="UP000257123"/>
    </source>
</evidence>
<dbReference type="Proteomes" id="UP000256877">
    <property type="component" value="Unassembled WGS sequence"/>
</dbReference>
<dbReference type="RefSeq" id="WP_116421557.1">
    <property type="nucleotide sequence ID" value="NZ_NMUE01000033.1"/>
</dbReference>
<reference evidence="3 4" key="1">
    <citation type="submission" date="2017-07" db="EMBL/GenBank/DDBJ databases">
        <title>Draft genome sequence of aerobic hyperthermophilic archaea, Pyrobaculum aerophilum YKB31 and YKB32.</title>
        <authorList>
            <person name="Mochizuki T."/>
            <person name="Berliner A.J."/>
            <person name="Yoshida-Takashima Y."/>
            <person name="Takaki Y."/>
            <person name="Nunoura T."/>
            <person name="Takai K."/>
        </authorList>
    </citation>
    <scope>NUCLEOTIDE SEQUENCE [LARGE SCALE GENOMIC DNA]</scope>
    <source>
        <strain evidence="1 4">YKB31</strain>
        <strain evidence="2 3">YKB32</strain>
    </source>
</reference>
<dbReference type="OrthoDB" id="217031at2157"/>
<organism evidence="2 3">
    <name type="scientific">Pyrobaculum aerophilum</name>
    <dbReference type="NCBI Taxonomy" id="13773"/>
    <lineage>
        <taxon>Archaea</taxon>
        <taxon>Thermoproteota</taxon>
        <taxon>Thermoprotei</taxon>
        <taxon>Thermoproteales</taxon>
        <taxon>Thermoproteaceae</taxon>
        <taxon>Pyrobaculum</taxon>
    </lineage>
</organism>
<evidence type="ECO:0000313" key="3">
    <source>
        <dbReference type="Proteomes" id="UP000256877"/>
    </source>
</evidence>
<evidence type="ECO:0000313" key="2">
    <source>
        <dbReference type="EMBL" id="RFB00283.1"/>
    </source>
</evidence>
<gene>
    <name evidence="1" type="ORF">CGL51_09520</name>
    <name evidence="2" type="ORF">CGL52_01560</name>
</gene>
<evidence type="ECO:0000313" key="1">
    <source>
        <dbReference type="EMBL" id="RFA94619.1"/>
    </source>
</evidence>
<protein>
    <recommendedName>
        <fullName evidence="5">Three-Cys-motif partner protein TcmP</fullName>
    </recommendedName>
</protein>
<dbReference type="NCBIfam" id="TIGR04474">
    <property type="entry name" value="tcm_partner"/>
    <property type="match status" value="1"/>
</dbReference>
<dbReference type="AlphaFoldDB" id="A0A371R6X2"/>
<proteinExistence type="predicted"/>
<name>A0A371R6X2_9CREN</name>
<dbReference type="Proteomes" id="UP000257123">
    <property type="component" value="Unassembled WGS sequence"/>
</dbReference>
<sequence>MGQKGLDISIRVKRHFELLKVSSFYGGNLPHWINEKAIYHINGVYPAIKEIMIAVYVGTYTTAIQGMKRNKKDVNRAKPCYLDMTAGTGFIKLTHGDKSFLLFGSATIGLLAPTYFQKELRNRKKIYPFYKAIFIEYDKSKYMVLKNIIEDVCEKLHELNLPCPEYHLIFGDANTLAKDVINKHDDCDHWLVVIDPEGMEISWKTLKALLDTRKVDVIFNYMCAAIRRQLRHACQAKHHAFHQFFGNTNWESLCNNNNEDYIGEKLHEIYIQSIRELGYYVKTASVFANRLFDWHYHLDVIVKKENPPWLRGFEEYSRFLENLKESGLVNILLSNTLSDYIYPTHTNTFH</sequence>
<dbReference type="EMBL" id="NMUE01000033">
    <property type="protein sequence ID" value="RFA94619.1"/>
    <property type="molecule type" value="Genomic_DNA"/>
</dbReference>
<dbReference type="EMBL" id="NMUF01000002">
    <property type="protein sequence ID" value="RFB00283.1"/>
    <property type="molecule type" value="Genomic_DNA"/>
</dbReference>
<dbReference type="InterPro" id="IPR031009">
    <property type="entry name" value="Tcm_partner"/>
</dbReference>
<evidence type="ECO:0008006" key="5">
    <source>
        <dbReference type="Google" id="ProtNLM"/>
    </source>
</evidence>
<accession>A0A371R6X2</accession>